<feature type="signal peptide" evidence="1">
    <location>
        <begin position="1"/>
        <end position="20"/>
    </location>
</feature>
<dbReference type="GeneID" id="93289433"/>
<organism evidence="3">
    <name type="scientific">Lactobacillus acidophilus (strain ATCC 700396 / NCK56 / N2 / NCFM)</name>
    <dbReference type="NCBI Taxonomy" id="272621"/>
    <lineage>
        <taxon>Bacteria</taxon>
        <taxon>Bacillati</taxon>
        <taxon>Bacillota</taxon>
        <taxon>Bacilli</taxon>
        <taxon>Lactobacillales</taxon>
        <taxon>Lactobacillaceae</taxon>
        <taxon>Lactobacillus</taxon>
    </lineage>
</organism>
<feature type="chain" id="PRO_5038981083" evidence="1">
    <location>
        <begin position="21"/>
        <end position="301"/>
    </location>
</feature>
<gene>
    <name evidence="2" type="ordered locus">LBA1498</name>
</gene>
<protein>
    <submittedName>
        <fullName evidence="2">Putative ABC transporter</fullName>
    </submittedName>
</protein>
<accession>Q5FJ07</accession>
<sequence>MSRKIFAMICLITATVGITACSNNSGTENNKQVKQTQKKTSPKLRVKELTNPEQASALTTYAAIKYKGRWQEVYQKADKNKLYVSLKSRVGFKHFTKGKGYIYEVSGNGKENATFYTFNKQTVYFYSRQKRVGSTSLDEIISFLNKEKKVQNVKSLAKKTKYAAAITSDKYGIKGDNGLVNVPKNLIGTWYNRRGKKLVITAHTVAGKEIHSIASGGLVTDYFVQTKDWSRARIENINGVDCYHVQEINAQDFGILYSMQKKGKNDAIATYSVDTGSYTGSYWKSKKIAQENVTAKFKSLK</sequence>
<dbReference type="OrthoDB" id="2314857at2"/>
<dbReference type="AlphaFoldDB" id="Q5FJ07"/>
<dbReference type="PATRIC" id="fig|272621.13.peg.1420"/>
<keyword evidence="3" id="KW-1185">Reference proteome</keyword>
<dbReference type="STRING" id="272621.LBA1498"/>
<dbReference type="eggNOG" id="ENOG50309I3">
    <property type="taxonomic scope" value="Bacteria"/>
</dbReference>
<dbReference type="Proteomes" id="UP000006381">
    <property type="component" value="Chromosome"/>
</dbReference>
<name>Q5FJ07_LACAC</name>
<evidence type="ECO:0000256" key="1">
    <source>
        <dbReference type="SAM" id="SignalP"/>
    </source>
</evidence>
<keyword evidence="1" id="KW-0732">Signal</keyword>
<evidence type="ECO:0000313" key="2">
    <source>
        <dbReference type="EMBL" id="AAV43317.1"/>
    </source>
</evidence>
<dbReference type="RefSeq" id="WP_003548242.1">
    <property type="nucleotide sequence ID" value="NC_006814.3"/>
</dbReference>
<dbReference type="HOGENOM" id="CLU_067778_0_0_9"/>
<evidence type="ECO:0000313" key="3">
    <source>
        <dbReference type="Proteomes" id="UP000006381"/>
    </source>
</evidence>
<proteinExistence type="predicted"/>
<dbReference type="BioCyc" id="LACI272621:G1G49-1466-MONOMER"/>
<dbReference type="EMBL" id="CP000033">
    <property type="protein sequence ID" value="AAV43317.1"/>
    <property type="molecule type" value="Genomic_DNA"/>
</dbReference>
<reference evidence="2 3" key="1">
    <citation type="journal article" date="2005" name="Proc. Natl. Acad. Sci. U.S.A.">
        <title>Complete genome sequence of the probiotic lactic acid bacterium Lactobacillus acidophilus NCFM.</title>
        <authorList>
            <person name="Altermann E."/>
            <person name="Russell W.M."/>
            <person name="Azcarate-Peril M.A."/>
            <person name="Barrangou R."/>
            <person name="Buck B.L."/>
            <person name="McAuliffe O."/>
            <person name="Souther N."/>
            <person name="Dobson A."/>
            <person name="Duong T."/>
            <person name="Callanan M."/>
            <person name="Lick S."/>
            <person name="Hamrick A."/>
            <person name="Cano R."/>
            <person name="Klaenhammer T.R."/>
        </authorList>
    </citation>
    <scope>NUCLEOTIDE SEQUENCE [LARGE SCALE GENOMIC DNA]</scope>
    <source>
        <strain evidence="3">ATCC 700396 / NCK56 / N2 / NCFM</strain>
    </source>
</reference>
<dbReference type="KEGG" id="lac:LBA1498"/>
<dbReference type="DNASU" id="3251210"/>
<dbReference type="PROSITE" id="PS51257">
    <property type="entry name" value="PROKAR_LIPOPROTEIN"/>
    <property type="match status" value="1"/>
</dbReference>